<evidence type="ECO:0000313" key="4">
    <source>
        <dbReference type="Proteomes" id="UP000008363"/>
    </source>
</evidence>
<evidence type="ECO:0000256" key="1">
    <source>
        <dbReference type="SAM" id="MobiDB-lite"/>
    </source>
</evidence>
<comment type="caution">
    <text evidence="3">The sequence shown here is derived from an EMBL/GenBank/DDBJ whole genome shotgun (WGS) entry which is preliminary data.</text>
</comment>
<name>K6VB86_9ACTN</name>
<protein>
    <recommendedName>
        <fullName evidence="2">DUF222 domain-containing protein</fullName>
    </recommendedName>
</protein>
<feature type="compositionally biased region" description="Polar residues" evidence="1">
    <location>
        <begin position="55"/>
        <end position="67"/>
    </location>
</feature>
<feature type="non-terminal residue" evidence="3">
    <location>
        <position position="1"/>
    </location>
</feature>
<dbReference type="OrthoDB" id="4370764at2"/>
<dbReference type="EMBL" id="BAHC01000225">
    <property type="protein sequence ID" value="GAB93478.1"/>
    <property type="molecule type" value="Genomic_DNA"/>
</dbReference>
<keyword evidence="4" id="KW-1185">Reference proteome</keyword>
<feature type="domain" description="DUF222" evidence="2">
    <location>
        <begin position="6"/>
        <end position="224"/>
    </location>
</feature>
<dbReference type="CDD" id="cd00085">
    <property type="entry name" value="HNHc"/>
    <property type="match status" value="1"/>
</dbReference>
<gene>
    <name evidence="3" type="ORF">GORHZ_225_00010</name>
</gene>
<evidence type="ECO:0000259" key="2">
    <source>
        <dbReference type="Pfam" id="PF02720"/>
    </source>
</evidence>
<feature type="region of interest" description="Disordered" evidence="1">
    <location>
        <begin position="332"/>
        <end position="352"/>
    </location>
</feature>
<dbReference type="Pfam" id="PF02720">
    <property type="entry name" value="DUF222"/>
    <property type="match status" value="1"/>
</dbReference>
<sequence length="383" mass="41013">SVAHDRRVAAEATLADLARRHTPAEITSLGARLLAHLDPDGEITDDKDRARQRKLSVTGQGVDQMSKLTGHLDPETRGLLDVMLAAWAKPGMNNPGDSESPSGAVDDADPDVLKAAVCRDDRTQPQRNHDALKALLTAVLTDGMLGKTNRGLPIQLIIKADLGDLIREAGFGITAGGTQLPMSDVIRLAAHAQPWLAVFKDSSAIPLFFGQGKRFATTPQRLASFARPDGHFCSAPGCDQPATHVEMHHSRLDFAKGGKTDIVDLAPACPKHNRMVNDEVGGFTTGVHDIGPDAGRTWWRRNSAPGAPLNAARVHRLPDVEALFDDNLTRARTDIHGPPGPAGTEHTETGTGAARPRFQCTQSIRPPLSLVEARLATQLALGR</sequence>
<feature type="compositionally biased region" description="Basic and acidic residues" evidence="1">
    <location>
        <begin position="39"/>
        <end position="49"/>
    </location>
</feature>
<dbReference type="Proteomes" id="UP000008363">
    <property type="component" value="Unassembled WGS sequence"/>
</dbReference>
<feature type="region of interest" description="Disordered" evidence="1">
    <location>
        <begin position="39"/>
        <end position="71"/>
    </location>
</feature>
<dbReference type="InterPro" id="IPR003870">
    <property type="entry name" value="DUF222"/>
</dbReference>
<dbReference type="AlphaFoldDB" id="K6VB86"/>
<dbReference type="InterPro" id="IPR003615">
    <property type="entry name" value="HNH_nuc"/>
</dbReference>
<organism evidence="3 4">
    <name type="scientific">Gordonia rhizosphera NBRC 16068</name>
    <dbReference type="NCBI Taxonomy" id="1108045"/>
    <lineage>
        <taxon>Bacteria</taxon>
        <taxon>Bacillati</taxon>
        <taxon>Actinomycetota</taxon>
        <taxon>Actinomycetes</taxon>
        <taxon>Mycobacteriales</taxon>
        <taxon>Gordoniaceae</taxon>
        <taxon>Gordonia</taxon>
    </lineage>
</organism>
<evidence type="ECO:0000313" key="3">
    <source>
        <dbReference type="EMBL" id="GAB93478.1"/>
    </source>
</evidence>
<proteinExistence type="predicted"/>
<dbReference type="STRING" id="1108045.GORHZ_225_00010"/>
<dbReference type="eggNOG" id="COG1403">
    <property type="taxonomic scope" value="Bacteria"/>
</dbReference>
<dbReference type="RefSeq" id="WP_006338740.1">
    <property type="nucleotide sequence ID" value="NZ_BAHC01000225.1"/>
</dbReference>
<accession>K6VB86</accession>
<reference evidence="3 4" key="1">
    <citation type="submission" date="2012-08" db="EMBL/GenBank/DDBJ databases">
        <title>Whole genome shotgun sequence of Gordonia rhizosphera NBRC 16068.</title>
        <authorList>
            <person name="Takarada H."/>
            <person name="Isaki S."/>
            <person name="Hosoyama A."/>
            <person name="Tsuchikane K."/>
            <person name="Katsumata H."/>
            <person name="Baba S."/>
            <person name="Ohji S."/>
            <person name="Yamazaki S."/>
            <person name="Fujita N."/>
        </authorList>
    </citation>
    <scope>NUCLEOTIDE SEQUENCE [LARGE SCALE GENOMIC DNA]</scope>
    <source>
        <strain evidence="3 4">NBRC 16068</strain>
    </source>
</reference>